<keyword evidence="2 5" id="KW-0689">Ribosomal protein</keyword>
<accession>A0A0H4TFK9</accession>
<evidence type="ECO:0000256" key="4">
    <source>
        <dbReference type="ARBA" id="ARBA00035521"/>
    </source>
</evidence>
<feature type="domain" description="Small ribosomal subunit protein uS3 C-terminal" evidence="6">
    <location>
        <begin position="1"/>
        <end position="69"/>
    </location>
</feature>
<evidence type="ECO:0000256" key="1">
    <source>
        <dbReference type="ARBA" id="ARBA00010761"/>
    </source>
</evidence>
<dbReference type="EMBL" id="KT007076">
    <property type="protein sequence ID" value="AKQ05407.1"/>
    <property type="molecule type" value="Genomic_DNA"/>
</dbReference>
<evidence type="ECO:0000256" key="5">
    <source>
        <dbReference type="RuleBase" id="RU003624"/>
    </source>
</evidence>
<proteinExistence type="inferred from homology"/>
<dbReference type="InterPro" id="IPR057258">
    <property type="entry name" value="Ribosomal_uS3"/>
</dbReference>
<dbReference type="GO" id="GO:0003735">
    <property type="term" value="F:structural constituent of ribosome"/>
    <property type="evidence" value="ECO:0007669"/>
    <property type="project" value="InterPro"/>
</dbReference>
<organism evidence="7">
    <name type="scientific">uncultured Ignavibacteria bacterium Rifle_16ft_4_minimus_32691</name>
    <dbReference type="NCBI Taxonomy" id="1665102"/>
    <lineage>
        <taxon>Bacteria</taxon>
        <taxon>Pseudomonadati</taxon>
        <taxon>Ignavibacteriota</taxon>
        <taxon>Ignavibacteria</taxon>
        <taxon>environmental samples</taxon>
    </lineage>
</organism>
<dbReference type="NCBIfam" id="TIGR01009">
    <property type="entry name" value="rpsC_bact"/>
    <property type="match status" value="1"/>
</dbReference>
<dbReference type="GO" id="GO:0022627">
    <property type="term" value="C:cytosolic small ribosomal subunit"/>
    <property type="evidence" value="ECO:0007669"/>
    <property type="project" value="TreeGrafter"/>
</dbReference>
<name>A0A0H4TFK9_9BACT</name>
<dbReference type="Pfam" id="PF00189">
    <property type="entry name" value="Ribosomal_S3_C"/>
    <property type="match status" value="1"/>
</dbReference>
<dbReference type="AlphaFoldDB" id="A0A0H4TFK9"/>
<sequence>MKMAITAAMRMGAEGIRIKCAGRLGGAEMARTEQYKDGRIPLHTIRADIDYAAGRAETIYGSLGIKVWICKGEILGKRVTD</sequence>
<evidence type="ECO:0000256" key="2">
    <source>
        <dbReference type="ARBA" id="ARBA00022980"/>
    </source>
</evidence>
<dbReference type="InterPro" id="IPR005704">
    <property type="entry name" value="Ribosomal_uS3_bac-typ"/>
</dbReference>
<evidence type="ECO:0000313" key="7">
    <source>
        <dbReference type="EMBL" id="AKQ05407.1"/>
    </source>
</evidence>
<dbReference type="Gene3D" id="3.30.1140.32">
    <property type="entry name" value="Ribosomal protein S3, C-terminal domain"/>
    <property type="match status" value="1"/>
</dbReference>
<dbReference type="GO" id="GO:0006412">
    <property type="term" value="P:translation"/>
    <property type="evidence" value="ECO:0007669"/>
    <property type="project" value="InterPro"/>
</dbReference>
<keyword evidence="3 5" id="KW-0687">Ribonucleoprotein</keyword>
<reference evidence="7" key="1">
    <citation type="journal article" date="2015" name="ISME J.">
        <title>Aquifer environment selects for microbial species cohorts in sediment and groundwater.</title>
        <authorList>
            <person name="Hug L.A."/>
            <person name="Thomas B.C."/>
            <person name="Brown C.T."/>
            <person name="Frischkorn K.R."/>
            <person name="Williams K.H."/>
            <person name="Tringe S.G."/>
            <person name="Banfield J.F."/>
        </authorList>
    </citation>
    <scope>NUCLEOTIDE SEQUENCE</scope>
</reference>
<protein>
    <recommendedName>
        <fullName evidence="4">30S ribosomal protein S3</fullName>
    </recommendedName>
</protein>
<evidence type="ECO:0000259" key="6">
    <source>
        <dbReference type="Pfam" id="PF00189"/>
    </source>
</evidence>
<dbReference type="InterPro" id="IPR018280">
    <property type="entry name" value="Ribosomal_uS3_CS"/>
</dbReference>
<evidence type="ECO:0000256" key="3">
    <source>
        <dbReference type="ARBA" id="ARBA00023274"/>
    </source>
</evidence>
<dbReference type="InterPro" id="IPR036419">
    <property type="entry name" value="Ribosomal_S3_C_sf"/>
</dbReference>
<comment type="similarity">
    <text evidence="1 5">Belongs to the universal ribosomal protein uS3 family.</text>
</comment>
<gene>
    <name evidence="7" type="primary">rpsC</name>
</gene>
<dbReference type="PROSITE" id="PS00548">
    <property type="entry name" value="RIBOSOMAL_S3"/>
    <property type="match status" value="1"/>
</dbReference>
<dbReference type="PANTHER" id="PTHR11760:SF19">
    <property type="entry name" value="SMALL RIBOSOMAL SUBUNIT PROTEIN US3C"/>
    <property type="match status" value="1"/>
</dbReference>
<dbReference type="PANTHER" id="PTHR11760">
    <property type="entry name" value="30S/40S RIBOSOMAL PROTEIN S3"/>
    <property type="match status" value="1"/>
</dbReference>
<dbReference type="InterPro" id="IPR001351">
    <property type="entry name" value="Ribosomal_uS3_C"/>
</dbReference>
<dbReference type="SUPFAM" id="SSF54821">
    <property type="entry name" value="Ribosomal protein S3 C-terminal domain"/>
    <property type="match status" value="1"/>
</dbReference>